<keyword evidence="10 12" id="KW-0472">Membrane</keyword>
<dbReference type="PANTHER" id="PTHR11351">
    <property type="entry name" value="ACYL-COA DESATURASE"/>
    <property type="match status" value="1"/>
</dbReference>
<dbReference type="GO" id="GO:0016717">
    <property type="term" value="F:oxidoreductase activity, acting on paired donors, with oxidation of a pair of donors resulting in the reduction of molecular oxygen to two molecules of water"/>
    <property type="evidence" value="ECO:0007669"/>
    <property type="project" value="InterPro"/>
</dbReference>
<evidence type="ECO:0000256" key="5">
    <source>
        <dbReference type="ARBA" id="ARBA00022832"/>
    </source>
</evidence>
<keyword evidence="11" id="KW-0275">Fatty acid biosynthesis</keyword>
<dbReference type="Pfam" id="PF00487">
    <property type="entry name" value="FA_desaturase"/>
    <property type="match status" value="1"/>
</dbReference>
<comment type="subcellular location">
    <subcellularLocation>
        <location evidence="1">Membrane</location>
        <topology evidence="1">Multi-pass membrane protein</topology>
    </subcellularLocation>
</comment>
<evidence type="ECO:0000259" key="13">
    <source>
        <dbReference type="Pfam" id="PF00487"/>
    </source>
</evidence>
<keyword evidence="7" id="KW-0560">Oxidoreductase</keyword>
<feature type="transmembrane region" description="Helical" evidence="12">
    <location>
        <begin position="156"/>
        <end position="181"/>
    </location>
</feature>
<dbReference type="PRINTS" id="PR00075">
    <property type="entry name" value="FACDDSATRASE"/>
</dbReference>
<dbReference type="Proteomes" id="UP000316291">
    <property type="component" value="Unassembled WGS sequence"/>
</dbReference>
<dbReference type="PANTHER" id="PTHR11351:SF31">
    <property type="entry name" value="DESATURASE 1, ISOFORM A-RELATED"/>
    <property type="match status" value="1"/>
</dbReference>
<accession>A0A562RJG1</accession>
<keyword evidence="9" id="KW-0443">Lipid metabolism</keyword>
<evidence type="ECO:0000256" key="6">
    <source>
        <dbReference type="ARBA" id="ARBA00022989"/>
    </source>
</evidence>
<keyword evidence="15" id="KW-1185">Reference proteome</keyword>
<feature type="transmembrane region" description="Helical" evidence="12">
    <location>
        <begin position="40"/>
        <end position="59"/>
    </location>
</feature>
<evidence type="ECO:0000256" key="12">
    <source>
        <dbReference type="SAM" id="Phobius"/>
    </source>
</evidence>
<name>A0A562RJG1_9BRAD</name>
<dbReference type="EMBL" id="VLLA01000010">
    <property type="protein sequence ID" value="TWI68480.1"/>
    <property type="molecule type" value="Genomic_DNA"/>
</dbReference>
<dbReference type="InterPro" id="IPR005804">
    <property type="entry name" value="FA_desaturase_dom"/>
</dbReference>
<feature type="domain" description="Fatty acid desaturase" evidence="13">
    <location>
        <begin position="37"/>
        <end position="246"/>
    </location>
</feature>
<dbReference type="RefSeq" id="WP_018642498.1">
    <property type="nucleotide sequence ID" value="NZ_VLLA01000010.1"/>
</dbReference>
<feature type="transmembrane region" description="Helical" evidence="12">
    <location>
        <begin position="12"/>
        <end position="34"/>
    </location>
</feature>
<evidence type="ECO:0000256" key="2">
    <source>
        <dbReference type="ARBA" id="ARBA00008749"/>
    </source>
</evidence>
<dbReference type="GO" id="GO:0006633">
    <property type="term" value="P:fatty acid biosynthetic process"/>
    <property type="evidence" value="ECO:0007669"/>
    <property type="project" value="UniProtKB-KW"/>
</dbReference>
<comment type="similarity">
    <text evidence="2">Belongs to the fatty acid desaturase type 2 family.</text>
</comment>
<gene>
    <name evidence="14" type="ORF">IQ16_04324</name>
</gene>
<comment type="caution">
    <text evidence="14">The sequence shown here is derived from an EMBL/GenBank/DDBJ whole genome shotgun (WGS) entry which is preliminary data.</text>
</comment>
<organism evidence="14 15">
    <name type="scientific">Bradyrhizobium huanghuaihaiense</name>
    <dbReference type="NCBI Taxonomy" id="990078"/>
    <lineage>
        <taxon>Bacteria</taxon>
        <taxon>Pseudomonadati</taxon>
        <taxon>Pseudomonadota</taxon>
        <taxon>Alphaproteobacteria</taxon>
        <taxon>Hyphomicrobiales</taxon>
        <taxon>Nitrobacteraceae</taxon>
        <taxon>Bradyrhizobium</taxon>
    </lineage>
</organism>
<sequence>MSTHSHTNQEHDIIYPQVLPFLLIHAGCLMATWSGVSWPAVAMCIVLYWLRMFAITAGYHRYFSHRAYSTSRTFQFALAFLAQSSSQKSVLWWAAKHRHHHLYSDTEKDVHSPSQKGFVYSHVSWIFHRQHDATDLTKVSDFASYPELMWLHKLELLPAIVTAGLCFLIAGWSGLVVGFFWSTVLLYHATFCINSLAHVHGQKRYVTGDNSRNNWLLALFTMGEGWHNNHHAYQSSAKQGFRWWEIDVTYYILVALSRLGIVWNLKTPPEQVLRNEQRLGSRVIRRTAEQLVRRFNPEGIALAIRSSVHQTDLFPRDVVLKGYPRVEMHLPNMPTRGQLLAEARVMFAKTTFLDDIVDRAHELLFASVASYLAVPPLVAVKDPDLERKRRIVRGPPHVRPM</sequence>
<evidence type="ECO:0000256" key="7">
    <source>
        <dbReference type="ARBA" id="ARBA00023002"/>
    </source>
</evidence>
<keyword evidence="6 12" id="KW-1133">Transmembrane helix</keyword>
<evidence type="ECO:0000256" key="9">
    <source>
        <dbReference type="ARBA" id="ARBA00023098"/>
    </source>
</evidence>
<dbReference type="InterPro" id="IPR015876">
    <property type="entry name" value="Acyl-CoA_DS"/>
</dbReference>
<protein>
    <submittedName>
        <fullName evidence="14">Stearoyl-CoA desaturase (Delta-9 desaturase)</fullName>
    </submittedName>
</protein>
<evidence type="ECO:0000313" key="14">
    <source>
        <dbReference type="EMBL" id="TWI68480.1"/>
    </source>
</evidence>
<keyword evidence="5" id="KW-0276">Fatty acid metabolism</keyword>
<proteinExistence type="inferred from homology"/>
<reference evidence="14 15" key="1">
    <citation type="journal article" date="2015" name="Stand. Genomic Sci.">
        <title>Genomic Encyclopedia of Bacterial and Archaeal Type Strains, Phase III: the genomes of soil and plant-associated and newly described type strains.</title>
        <authorList>
            <person name="Whitman W.B."/>
            <person name="Woyke T."/>
            <person name="Klenk H.P."/>
            <person name="Zhou Y."/>
            <person name="Lilburn T.G."/>
            <person name="Beck B.J."/>
            <person name="De Vos P."/>
            <person name="Vandamme P."/>
            <person name="Eisen J.A."/>
            <person name="Garrity G."/>
            <person name="Hugenholtz P."/>
            <person name="Kyrpides N.C."/>
        </authorList>
    </citation>
    <scope>NUCLEOTIDE SEQUENCE [LARGE SCALE GENOMIC DNA]</scope>
    <source>
        <strain evidence="14 15">CGMCC 1.10948</strain>
    </source>
</reference>
<evidence type="ECO:0000313" key="15">
    <source>
        <dbReference type="Proteomes" id="UP000316291"/>
    </source>
</evidence>
<keyword evidence="3" id="KW-0444">Lipid biosynthesis</keyword>
<evidence type="ECO:0000256" key="4">
    <source>
        <dbReference type="ARBA" id="ARBA00022692"/>
    </source>
</evidence>
<evidence type="ECO:0000256" key="8">
    <source>
        <dbReference type="ARBA" id="ARBA00023004"/>
    </source>
</evidence>
<keyword evidence="8" id="KW-0408">Iron</keyword>
<dbReference type="AlphaFoldDB" id="A0A562RJG1"/>
<evidence type="ECO:0000256" key="1">
    <source>
        <dbReference type="ARBA" id="ARBA00004141"/>
    </source>
</evidence>
<evidence type="ECO:0000256" key="11">
    <source>
        <dbReference type="ARBA" id="ARBA00023160"/>
    </source>
</evidence>
<evidence type="ECO:0000256" key="3">
    <source>
        <dbReference type="ARBA" id="ARBA00022516"/>
    </source>
</evidence>
<dbReference type="GO" id="GO:0016020">
    <property type="term" value="C:membrane"/>
    <property type="evidence" value="ECO:0007669"/>
    <property type="project" value="UniProtKB-SubCell"/>
</dbReference>
<keyword evidence="4 12" id="KW-0812">Transmembrane</keyword>
<evidence type="ECO:0000256" key="10">
    <source>
        <dbReference type="ARBA" id="ARBA00023136"/>
    </source>
</evidence>
<dbReference type="CDD" id="cd03505">
    <property type="entry name" value="Delta9-FADS-like"/>
    <property type="match status" value="1"/>
</dbReference>